<evidence type="ECO:0000256" key="1">
    <source>
        <dbReference type="SAM" id="MobiDB-lite"/>
    </source>
</evidence>
<reference evidence="2" key="1">
    <citation type="journal article" date="2023" name="Insect Mol. Biol.">
        <title>Genome sequencing provides insights into the evolution of gene families encoding plant cell wall-degrading enzymes in longhorned beetles.</title>
        <authorList>
            <person name="Shin N.R."/>
            <person name="Okamura Y."/>
            <person name="Kirsch R."/>
            <person name="Pauchet Y."/>
        </authorList>
    </citation>
    <scope>NUCLEOTIDE SEQUENCE</scope>
    <source>
        <strain evidence="2">RBIC_L_NR</strain>
    </source>
</reference>
<protein>
    <submittedName>
        <fullName evidence="2">Uncharacterized protein</fullName>
    </submittedName>
</protein>
<feature type="compositionally biased region" description="Polar residues" evidence="1">
    <location>
        <begin position="1"/>
        <end position="18"/>
    </location>
</feature>
<feature type="region of interest" description="Disordered" evidence="1">
    <location>
        <begin position="138"/>
        <end position="230"/>
    </location>
</feature>
<dbReference type="AlphaFoldDB" id="A0AAV8YM98"/>
<evidence type="ECO:0000313" key="2">
    <source>
        <dbReference type="EMBL" id="KAJ8952000.1"/>
    </source>
</evidence>
<feature type="compositionally biased region" description="Low complexity" evidence="1">
    <location>
        <begin position="165"/>
        <end position="180"/>
    </location>
</feature>
<feature type="compositionally biased region" description="Low complexity" evidence="1">
    <location>
        <begin position="20"/>
        <end position="40"/>
    </location>
</feature>
<dbReference type="EMBL" id="JANEYF010002058">
    <property type="protein sequence ID" value="KAJ8952000.1"/>
    <property type="molecule type" value="Genomic_DNA"/>
</dbReference>
<sequence>MSGDTNSQKQSTRENVSNGLHLSQLSLNANSSSLHSNNSTLHRKAKSNANLSMLDSTDDVNNGFPPTRPVINHGKPHLAPKPPALNGKPAAPQKKVGKPVSRAHSMKSPRSPSPQSPDGNPANKFSTVRHMSSIISQSLSNSTGHNPRLRAALSSRPSAPPPSIPAQQIPINISSPTQSHIPPPPPSKINAVKHPNHAPPPPPPTLLPQAPNHAPPPPLHIKRNLGDNHP</sequence>
<feature type="region of interest" description="Disordered" evidence="1">
    <location>
        <begin position="1"/>
        <end position="125"/>
    </location>
</feature>
<gene>
    <name evidence="2" type="ORF">NQ314_007618</name>
</gene>
<accession>A0AAV8YM98</accession>
<proteinExistence type="predicted"/>
<feature type="non-terminal residue" evidence="2">
    <location>
        <position position="230"/>
    </location>
</feature>
<organism evidence="2 3">
    <name type="scientific">Rhamnusium bicolor</name>
    <dbReference type="NCBI Taxonomy" id="1586634"/>
    <lineage>
        <taxon>Eukaryota</taxon>
        <taxon>Metazoa</taxon>
        <taxon>Ecdysozoa</taxon>
        <taxon>Arthropoda</taxon>
        <taxon>Hexapoda</taxon>
        <taxon>Insecta</taxon>
        <taxon>Pterygota</taxon>
        <taxon>Neoptera</taxon>
        <taxon>Endopterygota</taxon>
        <taxon>Coleoptera</taxon>
        <taxon>Polyphaga</taxon>
        <taxon>Cucujiformia</taxon>
        <taxon>Chrysomeloidea</taxon>
        <taxon>Cerambycidae</taxon>
        <taxon>Lepturinae</taxon>
        <taxon>Rhagiini</taxon>
        <taxon>Rhamnusium</taxon>
    </lineage>
</organism>
<keyword evidence="3" id="KW-1185">Reference proteome</keyword>
<dbReference type="Proteomes" id="UP001162156">
    <property type="component" value="Unassembled WGS sequence"/>
</dbReference>
<feature type="compositionally biased region" description="Pro residues" evidence="1">
    <location>
        <begin position="197"/>
        <end position="206"/>
    </location>
</feature>
<comment type="caution">
    <text evidence="2">The sequence shown here is derived from an EMBL/GenBank/DDBJ whole genome shotgun (WGS) entry which is preliminary data.</text>
</comment>
<evidence type="ECO:0000313" key="3">
    <source>
        <dbReference type="Proteomes" id="UP001162156"/>
    </source>
</evidence>
<name>A0AAV8YM98_9CUCU</name>